<accession>A0A2H4UZU8</accession>
<keyword evidence="1" id="KW-1133">Transmembrane helix</keyword>
<sequence length="101" mass="12032">MELPYERLSTNTNIDHIPLKLAYLDAEPKSFYKNNVTDVDNSVDNSSEYPYHVPYNPIFQYILIGIICIFIVAVFVFIIYYFLIRDRRGRDRSRTRTNLFN</sequence>
<proteinExistence type="predicted"/>
<dbReference type="RefSeq" id="YP_009552629.1">
    <property type="nucleotide sequence ID" value="NC_040621.1"/>
</dbReference>
<protein>
    <submittedName>
        <fullName evidence="2">ORF69 protein</fullName>
    </submittedName>
</protein>
<feature type="transmembrane region" description="Helical" evidence="1">
    <location>
        <begin position="58"/>
        <end position="84"/>
    </location>
</feature>
<keyword evidence="3" id="KW-1185">Reference proteome</keyword>
<evidence type="ECO:0000256" key="1">
    <source>
        <dbReference type="SAM" id="Phobius"/>
    </source>
</evidence>
<reference evidence="2 3" key="1">
    <citation type="journal article" date="2017" name="Viruses">
        <title>The Operophtera brumata Nucleopolyhedrovirus (OpbuNPV) Represents an Early, Divergent Lineage within Genus Alphabaculovirus.</title>
        <authorList>
            <person name="Harrison R.L."/>
            <person name="Rowley D.L."/>
            <person name="Mowery J.D."/>
            <person name="Bauchan G.R."/>
            <person name="Burand J.P."/>
        </authorList>
    </citation>
    <scope>NUCLEOTIDE SEQUENCE [LARGE SCALE GENOMIC DNA]</scope>
    <source>
        <strain evidence="2">OpbuNPV-MA</strain>
    </source>
</reference>
<dbReference type="Pfam" id="PF06024">
    <property type="entry name" value="Orf78"/>
    <property type="match status" value="1"/>
</dbReference>
<organism evidence="2 3">
    <name type="scientific">Operophtera brumata nucleopolyhedrovirus</name>
    <dbReference type="NCBI Taxonomy" id="1046267"/>
    <lineage>
        <taxon>Viruses</taxon>
        <taxon>Viruses incertae sedis</taxon>
        <taxon>Naldaviricetes</taxon>
        <taxon>Lefavirales</taxon>
        <taxon>Baculoviridae</taxon>
        <taxon>Alphabaculovirus</taxon>
        <taxon>Alphabaculovirus opbrumatae</taxon>
    </lineage>
</organism>
<name>A0A2H4UZU8_9ABAC</name>
<dbReference type="EMBL" id="MF614691">
    <property type="protein sequence ID" value="AUA60300.1"/>
    <property type="molecule type" value="Genomic_DNA"/>
</dbReference>
<keyword evidence="1" id="KW-0812">Transmembrane</keyword>
<keyword evidence="1" id="KW-0472">Membrane</keyword>
<dbReference type="GeneID" id="41699963"/>
<evidence type="ECO:0000313" key="3">
    <source>
        <dbReference type="Proteomes" id="UP000290445"/>
    </source>
</evidence>
<evidence type="ECO:0000313" key="2">
    <source>
        <dbReference type="EMBL" id="AUA60300.1"/>
    </source>
</evidence>
<dbReference type="Proteomes" id="UP000290445">
    <property type="component" value="Segment"/>
</dbReference>
<dbReference type="KEGG" id="vg:41699963"/>
<dbReference type="InterPro" id="IPR009261">
    <property type="entry name" value="AcMNPV_AC78"/>
</dbReference>